<dbReference type="Proteomes" id="UP000265520">
    <property type="component" value="Unassembled WGS sequence"/>
</dbReference>
<evidence type="ECO:0000313" key="1">
    <source>
        <dbReference type="EMBL" id="MCH91340.1"/>
    </source>
</evidence>
<name>A0A392MUX4_9FABA</name>
<organism evidence="1 2">
    <name type="scientific">Trifolium medium</name>
    <dbReference type="NCBI Taxonomy" id="97028"/>
    <lineage>
        <taxon>Eukaryota</taxon>
        <taxon>Viridiplantae</taxon>
        <taxon>Streptophyta</taxon>
        <taxon>Embryophyta</taxon>
        <taxon>Tracheophyta</taxon>
        <taxon>Spermatophyta</taxon>
        <taxon>Magnoliopsida</taxon>
        <taxon>eudicotyledons</taxon>
        <taxon>Gunneridae</taxon>
        <taxon>Pentapetalae</taxon>
        <taxon>rosids</taxon>
        <taxon>fabids</taxon>
        <taxon>Fabales</taxon>
        <taxon>Fabaceae</taxon>
        <taxon>Papilionoideae</taxon>
        <taxon>50 kb inversion clade</taxon>
        <taxon>NPAAA clade</taxon>
        <taxon>Hologalegina</taxon>
        <taxon>IRL clade</taxon>
        <taxon>Trifolieae</taxon>
        <taxon>Trifolium</taxon>
    </lineage>
</organism>
<evidence type="ECO:0000313" key="2">
    <source>
        <dbReference type="Proteomes" id="UP000265520"/>
    </source>
</evidence>
<dbReference type="AlphaFoldDB" id="A0A392MUX4"/>
<protein>
    <submittedName>
        <fullName evidence="1">Uncharacterized protein</fullName>
    </submittedName>
</protein>
<comment type="caution">
    <text evidence="1">The sequence shown here is derived from an EMBL/GenBank/DDBJ whole genome shotgun (WGS) entry which is preliminary data.</text>
</comment>
<sequence length="87" mass="10303">MCIDNKVLIYDLGGNVIPESLRQFLQCPRFVFISLRPHHIDRLRIPPHRIEVRVSELILPEQVRNKALSLIFFRHLGIESTVFQIHY</sequence>
<accession>A0A392MUX4</accession>
<gene>
    <name evidence="1" type="ORF">A2U01_0012267</name>
</gene>
<keyword evidence="2" id="KW-1185">Reference proteome</keyword>
<proteinExistence type="predicted"/>
<dbReference type="EMBL" id="LXQA010020216">
    <property type="protein sequence ID" value="MCH91340.1"/>
    <property type="molecule type" value="Genomic_DNA"/>
</dbReference>
<reference evidence="1 2" key="1">
    <citation type="journal article" date="2018" name="Front. Plant Sci.">
        <title>Red Clover (Trifolium pratense) and Zigzag Clover (T. medium) - A Picture of Genomic Similarities and Differences.</title>
        <authorList>
            <person name="Dluhosova J."/>
            <person name="Istvanek J."/>
            <person name="Nedelnik J."/>
            <person name="Repkova J."/>
        </authorList>
    </citation>
    <scope>NUCLEOTIDE SEQUENCE [LARGE SCALE GENOMIC DNA]</scope>
    <source>
        <strain evidence="2">cv. 10/8</strain>
        <tissue evidence="1">Leaf</tissue>
    </source>
</reference>